<keyword evidence="3" id="KW-1185">Reference proteome</keyword>
<protein>
    <submittedName>
        <fullName evidence="2">Uncharacterized protein</fullName>
    </submittedName>
</protein>
<feature type="compositionally biased region" description="Low complexity" evidence="1">
    <location>
        <begin position="8"/>
        <end position="32"/>
    </location>
</feature>
<evidence type="ECO:0000313" key="2">
    <source>
        <dbReference type="EMBL" id="KAG9391730.1"/>
    </source>
</evidence>
<proteinExistence type="predicted"/>
<dbReference type="Proteomes" id="UP000717585">
    <property type="component" value="Unassembled WGS sequence"/>
</dbReference>
<evidence type="ECO:0000313" key="3">
    <source>
        <dbReference type="Proteomes" id="UP000717585"/>
    </source>
</evidence>
<dbReference type="AlphaFoldDB" id="A0A8J6AT54"/>
<feature type="compositionally biased region" description="Basic residues" evidence="1">
    <location>
        <begin position="195"/>
        <end position="214"/>
    </location>
</feature>
<evidence type="ECO:0000256" key="1">
    <source>
        <dbReference type="SAM" id="MobiDB-lite"/>
    </source>
</evidence>
<accession>A0A8J6AT54</accession>
<organism evidence="2 3">
    <name type="scientific">Carpediemonas membranifera</name>
    <dbReference type="NCBI Taxonomy" id="201153"/>
    <lineage>
        <taxon>Eukaryota</taxon>
        <taxon>Metamonada</taxon>
        <taxon>Carpediemonas-like organisms</taxon>
        <taxon>Carpediemonas</taxon>
    </lineage>
</organism>
<gene>
    <name evidence="2" type="ORF">J8273_6506</name>
</gene>
<feature type="region of interest" description="Disordered" evidence="1">
    <location>
        <begin position="1"/>
        <end position="47"/>
    </location>
</feature>
<reference evidence="2" key="1">
    <citation type="submission" date="2021-05" db="EMBL/GenBank/DDBJ databases">
        <title>A free-living protist that lacks canonical eukaryotic 1 DNA replication and segregation systems.</title>
        <authorList>
            <person name="Salas-Leiva D.E."/>
            <person name="Tromer E.C."/>
            <person name="Curtis B.A."/>
            <person name="Jerlstrom-Hultqvist J."/>
            <person name="Kolisko M."/>
            <person name="Yi Z."/>
            <person name="Salas-Leiva J.S."/>
            <person name="Gallot-Lavallee L."/>
            <person name="Kops G.J.P.L."/>
            <person name="Archibald J.M."/>
            <person name="Simpson A.G.B."/>
            <person name="Roger A.J."/>
        </authorList>
    </citation>
    <scope>NUCLEOTIDE SEQUENCE</scope>
    <source>
        <strain evidence="2">BICM</strain>
    </source>
</reference>
<feature type="region of interest" description="Disordered" evidence="1">
    <location>
        <begin position="169"/>
        <end position="223"/>
    </location>
</feature>
<dbReference type="EMBL" id="JAHDYR010000053">
    <property type="protein sequence ID" value="KAG9391730.1"/>
    <property type="molecule type" value="Genomic_DNA"/>
</dbReference>
<sequence>MAKSAPRSPGSAYSSKSGKSGLSKYSISSSRSSSHHKHRDPQVKLNDRVNKLLKAGYKKKDCCRILGINQEELEKVLNPKRACKTGALESPKLKKELGGGNKQVGRSKKDIVAQFEAFNRELDTLGIERLDTQMIDPSAVDAGPLTIAKSRGIDSPLRQAKLERLNMQMLQEEDSSRAPSTRRVRSSRSSERKSGEHKRTHSHSHSHGKGKRTHMPPDPRGVKGAVVKVMRGVARGMDAFVL</sequence>
<name>A0A8J6AT54_9EUKA</name>
<comment type="caution">
    <text evidence="2">The sequence shown here is derived from an EMBL/GenBank/DDBJ whole genome shotgun (WGS) entry which is preliminary data.</text>
</comment>